<organism evidence="2 7">
    <name type="scientific">Phytophthora rubi</name>
    <dbReference type="NCBI Taxonomy" id="129364"/>
    <lineage>
        <taxon>Eukaryota</taxon>
        <taxon>Sar</taxon>
        <taxon>Stramenopiles</taxon>
        <taxon>Oomycota</taxon>
        <taxon>Peronosporomycetes</taxon>
        <taxon>Peronosporales</taxon>
        <taxon>Peronosporaceae</taxon>
        <taxon>Phytophthora</taxon>
    </lineage>
</organism>
<dbReference type="Gene3D" id="1.10.510.10">
    <property type="entry name" value="Transferase(Phosphotransferase) domain 1"/>
    <property type="match status" value="1"/>
</dbReference>
<dbReference type="AlphaFoldDB" id="A0A6A3JYT3"/>
<dbReference type="PANTHER" id="PTHR44329:SF214">
    <property type="entry name" value="PROTEIN KINASE DOMAIN-CONTAINING PROTEIN"/>
    <property type="match status" value="1"/>
</dbReference>
<dbReference type="InterPro" id="IPR051681">
    <property type="entry name" value="Ser/Thr_Kinases-Pseudokinases"/>
</dbReference>
<gene>
    <name evidence="3" type="ORF">PR001_g18623</name>
    <name evidence="2" type="ORF">PR002_g18733</name>
    <name evidence="4" type="ORF">PR003_g19568</name>
</gene>
<dbReference type="InterPro" id="IPR001245">
    <property type="entry name" value="Ser-Thr/Tyr_kinase_cat_dom"/>
</dbReference>
<dbReference type="Pfam" id="PF07714">
    <property type="entry name" value="PK_Tyr_Ser-Thr"/>
    <property type="match status" value="1"/>
</dbReference>
<evidence type="ECO:0000313" key="7">
    <source>
        <dbReference type="Proteomes" id="UP000435112"/>
    </source>
</evidence>
<dbReference type="InterPro" id="IPR011009">
    <property type="entry name" value="Kinase-like_dom_sf"/>
</dbReference>
<comment type="caution">
    <text evidence="2">The sequence shown here is derived from an EMBL/GenBank/DDBJ whole genome shotgun (WGS) entry which is preliminary data.</text>
</comment>
<feature type="domain" description="Protein kinase" evidence="1">
    <location>
        <begin position="1"/>
        <end position="113"/>
    </location>
</feature>
<evidence type="ECO:0000313" key="5">
    <source>
        <dbReference type="Proteomes" id="UP000429607"/>
    </source>
</evidence>
<evidence type="ECO:0000313" key="3">
    <source>
        <dbReference type="EMBL" id="KAE9001052.1"/>
    </source>
</evidence>
<evidence type="ECO:0000259" key="1">
    <source>
        <dbReference type="PROSITE" id="PS50011"/>
    </source>
</evidence>
<proteinExistence type="predicted"/>
<dbReference type="GO" id="GO:0005524">
    <property type="term" value="F:ATP binding"/>
    <property type="evidence" value="ECO:0007669"/>
    <property type="project" value="InterPro"/>
</dbReference>
<dbReference type="EMBL" id="QXFT01001662">
    <property type="protein sequence ID" value="KAE9313159.1"/>
    <property type="molecule type" value="Genomic_DNA"/>
</dbReference>
<protein>
    <recommendedName>
        <fullName evidence="1">Protein kinase domain-containing protein</fullName>
    </recommendedName>
</protein>
<dbReference type="PANTHER" id="PTHR44329">
    <property type="entry name" value="SERINE/THREONINE-PROTEIN KINASE TNNI3K-RELATED"/>
    <property type="match status" value="1"/>
</dbReference>
<dbReference type="PROSITE" id="PS50011">
    <property type="entry name" value="PROTEIN_KINASE_DOM"/>
    <property type="match status" value="1"/>
</dbReference>
<evidence type="ECO:0000313" key="6">
    <source>
        <dbReference type="Proteomes" id="UP000434957"/>
    </source>
</evidence>
<dbReference type="SUPFAM" id="SSF56112">
    <property type="entry name" value="Protein kinase-like (PK-like)"/>
    <property type="match status" value="1"/>
</dbReference>
<dbReference type="GO" id="GO:0004674">
    <property type="term" value="F:protein serine/threonine kinase activity"/>
    <property type="evidence" value="ECO:0007669"/>
    <property type="project" value="TreeGrafter"/>
</dbReference>
<accession>A0A6A3JYT3</accession>
<evidence type="ECO:0000313" key="4">
    <source>
        <dbReference type="EMBL" id="KAE9313159.1"/>
    </source>
</evidence>
<sequence>MTAGVGTAYWTAPEILEGKRYTEQADVYSFGVVLSELDTGKIPYHDAVTEGGGKAKPVQVLQEVMAGTLRPSFSRDCPPRIQRIGLACLAFDPSRRPTASELIEELQGDSTRLVYSL</sequence>
<keyword evidence="6" id="KW-1185">Reference proteome</keyword>
<evidence type="ECO:0000313" key="2">
    <source>
        <dbReference type="EMBL" id="KAE8998468.1"/>
    </source>
</evidence>
<dbReference type="InterPro" id="IPR000719">
    <property type="entry name" value="Prot_kinase_dom"/>
</dbReference>
<dbReference type="EMBL" id="QXFV01001654">
    <property type="protein sequence ID" value="KAE9001052.1"/>
    <property type="molecule type" value="Genomic_DNA"/>
</dbReference>
<reference evidence="5 7" key="1">
    <citation type="submission" date="2018-09" db="EMBL/GenBank/DDBJ databases">
        <title>Genomic investigation of the strawberry pathogen Phytophthora fragariae indicates pathogenicity is determined by transcriptional variation in three key races.</title>
        <authorList>
            <person name="Adams T.M."/>
            <person name="Armitage A.D."/>
            <person name="Sobczyk M.K."/>
            <person name="Bates H.J."/>
            <person name="Dunwell J.M."/>
            <person name="Nellist C.F."/>
            <person name="Harrison R.J."/>
        </authorList>
    </citation>
    <scope>NUCLEOTIDE SEQUENCE [LARGE SCALE GENOMIC DNA]</scope>
    <source>
        <strain evidence="3 5">SCRP249</strain>
        <strain evidence="2 7">SCRP324</strain>
        <strain evidence="4 6">SCRP333</strain>
    </source>
</reference>
<dbReference type="EMBL" id="QXFU01001628">
    <property type="protein sequence ID" value="KAE8998468.1"/>
    <property type="molecule type" value="Genomic_DNA"/>
</dbReference>
<dbReference type="Proteomes" id="UP000429607">
    <property type="component" value="Unassembled WGS sequence"/>
</dbReference>
<dbReference type="Proteomes" id="UP000434957">
    <property type="component" value="Unassembled WGS sequence"/>
</dbReference>
<dbReference type="OrthoDB" id="193416at2759"/>
<dbReference type="Proteomes" id="UP000435112">
    <property type="component" value="Unassembled WGS sequence"/>
</dbReference>
<name>A0A6A3JYT3_9STRA</name>